<dbReference type="KEGG" id="pchi:PC41400_24655"/>
<keyword evidence="1" id="KW-1133">Transmembrane helix</keyword>
<proteinExistence type="predicted"/>
<sequence length="222" mass="25164">MTNSIRKVPKWTWKDTLLLIIAAAPILYAIGVYGKLPEQMAVHFGVSGEPNGYQSKGSFLILMSVLSLAMPLLMKWSPSLDPKRTNYEKFQGVYDLFRILITVLLSGVFFMTLLTNLGYDVPINFWVPLGVGALWMVVGNYMGRARPNYTFGIRTPWTLADEEVWRRTHRLAGPVWMLAGIVFMGVSLFPSVVPAWFGIVVILLSVLVPILYSFIKYRQRKN</sequence>
<feature type="domain" description="DUF1648" evidence="2">
    <location>
        <begin position="20"/>
        <end position="63"/>
    </location>
</feature>
<dbReference type="InterPro" id="IPR025962">
    <property type="entry name" value="SdpI/YhfL"/>
</dbReference>
<dbReference type="RefSeq" id="WP_042230535.1">
    <property type="nucleotide sequence ID" value="NZ_CP026520.1"/>
</dbReference>
<dbReference type="GeneID" id="95377987"/>
<dbReference type="GO" id="GO:0009636">
    <property type="term" value="P:response to toxic substance"/>
    <property type="evidence" value="ECO:0007669"/>
    <property type="project" value="TreeGrafter"/>
</dbReference>
<dbReference type="OrthoDB" id="9808690at2"/>
<organism evidence="4 5">
    <name type="scientific">Paenibacillus chitinolyticus</name>
    <dbReference type="NCBI Taxonomy" id="79263"/>
    <lineage>
        <taxon>Bacteria</taxon>
        <taxon>Bacillati</taxon>
        <taxon>Bacillota</taxon>
        <taxon>Bacilli</taxon>
        <taxon>Bacillales</taxon>
        <taxon>Paenibacillaceae</taxon>
        <taxon>Paenibacillus</taxon>
    </lineage>
</organism>
<reference evidence="3 6" key="2">
    <citation type="submission" date="2022-05" db="EMBL/GenBank/DDBJ databases">
        <title>Genome Sequencing of Bee-Associated Microbes.</title>
        <authorList>
            <person name="Dunlap C."/>
        </authorList>
    </citation>
    <scope>NUCLEOTIDE SEQUENCE [LARGE SCALE GENOMIC DNA]</scope>
    <source>
        <strain evidence="3 6">NRRL B-23120</strain>
    </source>
</reference>
<evidence type="ECO:0000259" key="2">
    <source>
        <dbReference type="Pfam" id="PF07853"/>
    </source>
</evidence>
<evidence type="ECO:0000313" key="6">
    <source>
        <dbReference type="Proteomes" id="UP001527202"/>
    </source>
</evidence>
<dbReference type="PANTHER" id="PTHR37810">
    <property type="entry name" value="IMMUNITY PROTEIN SDPI"/>
    <property type="match status" value="1"/>
</dbReference>
<evidence type="ECO:0000256" key="1">
    <source>
        <dbReference type="SAM" id="Phobius"/>
    </source>
</evidence>
<dbReference type="Proteomes" id="UP000288943">
    <property type="component" value="Chromosome"/>
</dbReference>
<evidence type="ECO:0000313" key="3">
    <source>
        <dbReference type="EMBL" id="MCY9597500.1"/>
    </source>
</evidence>
<keyword evidence="1" id="KW-0812">Transmembrane</keyword>
<reference evidence="4 5" key="1">
    <citation type="submission" date="2018-01" db="EMBL/GenBank/DDBJ databases">
        <title>The whole genome sequencing and assembly of Paenibacillus chitinolyticus KCCM 41400 strain.</title>
        <authorList>
            <person name="Kim J.-Y."/>
            <person name="Park M.-K."/>
            <person name="Lee Y.-J."/>
            <person name="Yi H."/>
            <person name="Bahn Y.-S."/>
            <person name="Kim J.F."/>
            <person name="Lee D.-W."/>
        </authorList>
    </citation>
    <scope>NUCLEOTIDE SEQUENCE [LARGE SCALE GENOMIC DNA]</scope>
    <source>
        <strain evidence="4 5">KCCM 41400</strain>
    </source>
</reference>
<accession>A0A410X261</accession>
<feature type="transmembrane region" description="Helical" evidence="1">
    <location>
        <begin position="125"/>
        <end position="143"/>
    </location>
</feature>
<keyword evidence="1" id="KW-0472">Membrane</keyword>
<feature type="transmembrane region" description="Helical" evidence="1">
    <location>
        <begin position="195"/>
        <end position="215"/>
    </location>
</feature>
<dbReference type="PANTHER" id="PTHR37810:SF5">
    <property type="entry name" value="IMMUNITY PROTEIN SDPI"/>
    <property type="match status" value="1"/>
</dbReference>
<feature type="transmembrane region" description="Helical" evidence="1">
    <location>
        <begin position="16"/>
        <end position="36"/>
    </location>
</feature>
<evidence type="ECO:0000313" key="4">
    <source>
        <dbReference type="EMBL" id="QAV20699.1"/>
    </source>
</evidence>
<feature type="transmembrane region" description="Helical" evidence="1">
    <location>
        <begin position="171"/>
        <end position="189"/>
    </location>
</feature>
<dbReference type="InterPro" id="IPR026272">
    <property type="entry name" value="SdpI"/>
</dbReference>
<dbReference type="EMBL" id="JAMDMJ010000022">
    <property type="protein sequence ID" value="MCY9597500.1"/>
    <property type="molecule type" value="Genomic_DNA"/>
</dbReference>
<dbReference type="EMBL" id="CP026520">
    <property type="protein sequence ID" value="QAV20699.1"/>
    <property type="molecule type" value="Genomic_DNA"/>
</dbReference>
<dbReference type="Proteomes" id="UP001527202">
    <property type="component" value="Unassembled WGS sequence"/>
</dbReference>
<name>A0A410X261_9BACL</name>
<dbReference type="Pfam" id="PF13630">
    <property type="entry name" value="SdpI"/>
    <property type="match status" value="1"/>
</dbReference>
<dbReference type="InterPro" id="IPR012867">
    <property type="entry name" value="DUF1648"/>
</dbReference>
<dbReference type="Pfam" id="PF07853">
    <property type="entry name" value="DUF1648"/>
    <property type="match status" value="1"/>
</dbReference>
<gene>
    <name evidence="3" type="ORF">M5X16_17195</name>
    <name evidence="4" type="ORF">PC41400_24655</name>
</gene>
<feature type="transmembrane region" description="Helical" evidence="1">
    <location>
        <begin position="96"/>
        <end position="119"/>
    </location>
</feature>
<feature type="transmembrane region" description="Helical" evidence="1">
    <location>
        <begin position="56"/>
        <end position="76"/>
    </location>
</feature>
<keyword evidence="6" id="KW-1185">Reference proteome</keyword>
<dbReference type="PIRSF" id="PIRSF038959">
    <property type="entry name" value="SdpI"/>
    <property type="match status" value="1"/>
</dbReference>
<dbReference type="AlphaFoldDB" id="A0A410X261"/>
<evidence type="ECO:0000313" key="5">
    <source>
        <dbReference type="Proteomes" id="UP000288943"/>
    </source>
</evidence>
<protein>
    <submittedName>
        <fullName evidence="4">DUF1648 domain-containing protein</fullName>
    </submittedName>
    <submittedName>
        <fullName evidence="3">SdpI family protein</fullName>
    </submittedName>
</protein>